<gene>
    <name evidence="1" type="ORF">LF1_18330</name>
</gene>
<dbReference type="EMBL" id="VRLW01000001">
    <property type="protein sequence ID" value="KAA1259303.1"/>
    <property type="molecule type" value="Genomic_DNA"/>
</dbReference>
<proteinExistence type="predicted"/>
<dbReference type="RefSeq" id="WP_157593917.1">
    <property type="nucleotide sequence ID" value="NZ_LWSK01000039.1"/>
</dbReference>
<evidence type="ECO:0000313" key="1">
    <source>
        <dbReference type="EMBL" id="KAA1259303.1"/>
    </source>
</evidence>
<name>A0A5B1CIP3_9BACT</name>
<keyword evidence="2" id="KW-1185">Reference proteome</keyword>
<dbReference type="Gene3D" id="3.40.630.30">
    <property type="match status" value="1"/>
</dbReference>
<reference evidence="1 2" key="1">
    <citation type="submission" date="2019-08" db="EMBL/GenBank/DDBJ databases">
        <title>Deep-cultivation of Planctomycetes and their phenomic and genomic characterization uncovers novel biology.</title>
        <authorList>
            <person name="Wiegand S."/>
            <person name="Jogler M."/>
            <person name="Boedeker C."/>
            <person name="Pinto D."/>
            <person name="Vollmers J."/>
            <person name="Rivas-Marin E."/>
            <person name="Kohn T."/>
            <person name="Peeters S.H."/>
            <person name="Heuer A."/>
            <person name="Rast P."/>
            <person name="Oberbeckmann S."/>
            <person name="Bunk B."/>
            <person name="Jeske O."/>
            <person name="Meyerdierks A."/>
            <person name="Storesund J.E."/>
            <person name="Kallscheuer N."/>
            <person name="Luecker S."/>
            <person name="Lage O.M."/>
            <person name="Pohl T."/>
            <person name="Merkel B.J."/>
            <person name="Hornburger P."/>
            <person name="Mueller R.-W."/>
            <person name="Bruemmer F."/>
            <person name="Labrenz M."/>
            <person name="Spormann A.M."/>
            <person name="Op Den Camp H."/>
            <person name="Overmann J."/>
            <person name="Amann R."/>
            <person name="Jetten M.S.M."/>
            <person name="Mascher T."/>
            <person name="Medema M.H."/>
            <person name="Devos D.P."/>
            <person name="Kaster A.-K."/>
            <person name="Ovreas L."/>
            <person name="Rohde M."/>
            <person name="Galperin M.Y."/>
            <person name="Jogler C."/>
        </authorList>
    </citation>
    <scope>NUCLEOTIDE SEQUENCE [LARGE SCALE GENOMIC DNA]</scope>
    <source>
        <strain evidence="1 2">LF1</strain>
    </source>
</reference>
<dbReference type="OrthoDB" id="241885at2"/>
<dbReference type="AlphaFoldDB" id="A0A5B1CIP3"/>
<dbReference type="Proteomes" id="UP000322699">
    <property type="component" value="Unassembled WGS sequence"/>
</dbReference>
<protein>
    <recommendedName>
        <fullName evidence="3">N-acetyltransferase domain-containing protein</fullName>
    </recommendedName>
</protein>
<evidence type="ECO:0008006" key="3">
    <source>
        <dbReference type="Google" id="ProtNLM"/>
    </source>
</evidence>
<sequence length="337" mass="36484">MTSFRSLRNGDLPQLVAVFRQHHELAGMVPDVSLAQFEQAILARSFFDPQNFLIATLRDSNDNEVIVGWCHFGLNPALSSGLNSLLASSDQAPGGITIAAICLAKECQADVAVELLEEAVRLSRRLDANRSASGTENNGPAAITAGLFRDDHFGYAGLNPYGHGYGIENLDVRLHGVLQACGFVANRSLVRVVASTEGYRPAFSREAMQLRRSATVQHKRILPDSVRRASALSHLDIERHALVDRSGGVIGGMDFWFSDAEAQVMPPSKVIVDLDLGAEKTLSASDSYLVSAVVGSLSERNVRQVEAVVDSSKVDLINQLGRISFTVASEGTLWKLR</sequence>
<evidence type="ECO:0000313" key="2">
    <source>
        <dbReference type="Proteomes" id="UP000322699"/>
    </source>
</evidence>
<accession>A0A5B1CIP3</accession>
<dbReference type="InterPro" id="IPR016181">
    <property type="entry name" value="Acyl_CoA_acyltransferase"/>
</dbReference>
<comment type="caution">
    <text evidence="1">The sequence shown here is derived from an EMBL/GenBank/DDBJ whole genome shotgun (WGS) entry which is preliminary data.</text>
</comment>
<dbReference type="SUPFAM" id="SSF55729">
    <property type="entry name" value="Acyl-CoA N-acyltransferases (Nat)"/>
    <property type="match status" value="1"/>
</dbReference>
<organism evidence="1 2">
    <name type="scientific">Rubripirellula obstinata</name>
    <dbReference type="NCBI Taxonomy" id="406547"/>
    <lineage>
        <taxon>Bacteria</taxon>
        <taxon>Pseudomonadati</taxon>
        <taxon>Planctomycetota</taxon>
        <taxon>Planctomycetia</taxon>
        <taxon>Pirellulales</taxon>
        <taxon>Pirellulaceae</taxon>
        <taxon>Rubripirellula</taxon>
    </lineage>
</organism>